<accession>A0A427BBL1</accession>
<comment type="caution">
    <text evidence="2">The sequence shown here is derived from an EMBL/GenBank/DDBJ whole genome shotgun (WGS) entry which is preliminary data.</text>
</comment>
<feature type="region of interest" description="Disordered" evidence="1">
    <location>
        <begin position="123"/>
        <end position="144"/>
    </location>
</feature>
<name>A0A427BBL1_ENSVE</name>
<dbReference type="Proteomes" id="UP000287651">
    <property type="component" value="Unassembled WGS sequence"/>
</dbReference>
<proteinExistence type="predicted"/>
<evidence type="ECO:0000256" key="1">
    <source>
        <dbReference type="SAM" id="MobiDB-lite"/>
    </source>
</evidence>
<gene>
    <name evidence="2" type="ORF">B296_00003868</name>
</gene>
<sequence>MDNVSPLLSMGEIKSLEKIWAFFSIGTMEHEGEICLVETTPTPGPLGGFFTIYPTGSLSLISSLCFVAPCQVWISKGVVAPYMEPSAEEGLHLPQSLVAVDPCVDSLDPAWGPHIVTSSCEKATGGSSTPWGMGTTANGSPSSI</sequence>
<evidence type="ECO:0000313" key="2">
    <source>
        <dbReference type="EMBL" id="RRT85813.1"/>
    </source>
</evidence>
<evidence type="ECO:0000313" key="3">
    <source>
        <dbReference type="Proteomes" id="UP000287651"/>
    </source>
</evidence>
<organism evidence="2 3">
    <name type="scientific">Ensete ventricosum</name>
    <name type="common">Abyssinian banana</name>
    <name type="synonym">Musa ensete</name>
    <dbReference type="NCBI Taxonomy" id="4639"/>
    <lineage>
        <taxon>Eukaryota</taxon>
        <taxon>Viridiplantae</taxon>
        <taxon>Streptophyta</taxon>
        <taxon>Embryophyta</taxon>
        <taxon>Tracheophyta</taxon>
        <taxon>Spermatophyta</taxon>
        <taxon>Magnoliopsida</taxon>
        <taxon>Liliopsida</taxon>
        <taxon>Zingiberales</taxon>
        <taxon>Musaceae</taxon>
        <taxon>Ensete</taxon>
    </lineage>
</organism>
<dbReference type="AlphaFoldDB" id="A0A427BBL1"/>
<reference evidence="2 3" key="1">
    <citation type="journal article" date="2014" name="Agronomy (Basel)">
        <title>A Draft Genome Sequence for Ensete ventricosum, the Drought-Tolerant Tree Against Hunger.</title>
        <authorList>
            <person name="Harrison J."/>
            <person name="Moore K.A."/>
            <person name="Paszkiewicz K."/>
            <person name="Jones T."/>
            <person name="Grant M."/>
            <person name="Ambacheew D."/>
            <person name="Muzemil S."/>
            <person name="Studholme D.J."/>
        </authorList>
    </citation>
    <scope>NUCLEOTIDE SEQUENCE [LARGE SCALE GENOMIC DNA]</scope>
</reference>
<dbReference type="EMBL" id="AMZH03000057">
    <property type="protein sequence ID" value="RRT85813.1"/>
    <property type="molecule type" value="Genomic_DNA"/>
</dbReference>
<protein>
    <submittedName>
        <fullName evidence="2">Uncharacterized protein</fullName>
    </submittedName>
</protein>